<gene>
    <name evidence="2" type="ORF">CA264_14335</name>
</gene>
<dbReference type="RefSeq" id="WP_025608093.1">
    <property type="nucleotide sequence ID" value="NZ_CP021235.1"/>
</dbReference>
<accession>A0A1X9YUP8</accession>
<name>A0A1X9YUP8_9BACT</name>
<dbReference type="OrthoDB" id="994644at2"/>
<evidence type="ECO:0000313" key="2">
    <source>
        <dbReference type="EMBL" id="ARS36514.1"/>
    </source>
</evidence>
<dbReference type="KEGG" id="pact:CA264_14335"/>
<organism evidence="2 3">
    <name type="scientific">Pontibacter actiniarum</name>
    <dbReference type="NCBI Taxonomy" id="323450"/>
    <lineage>
        <taxon>Bacteria</taxon>
        <taxon>Pseudomonadati</taxon>
        <taxon>Bacteroidota</taxon>
        <taxon>Cytophagia</taxon>
        <taxon>Cytophagales</taxon>
        <taxon>Hymenobacteraceae</taxon>
        <taxon>Pontibacter</taxon>
    </lineage>
</organism>
<evidence type="ECO:0008006" key="4">
    <source>
        <dbReference type="Google" id="ProtNLM"/>
    </source>
</evidence>
<keyword evidence="1" id="KW-1133">Transmembrane helix</keyword>
<dbReference type="InterPro" id="IPR025060">
    <property type="entry name" value="DUF3999"/>
</dbReference>
<dbReference type="AlphaFoldDB" id="A0A1X9YUP8"/>
<sequence>MLRCKNIVLYLFLYFAVAPVVAQPKYKRQATVPAPAQSGYHRILLPPAVTGYLQPNLADLRLYDRQQQEIPYLLRQEERQRSSQTFSPYNIVHYTHKAGCCSELLIENTAQRQISNLSLLIKNADVQKQVSLSGSNNRESWYVLKAQDVLHTINSTENTAQLKLLEFPLNDYRYLRLQLNDSSNAPLNILQAGYYNTSTEEGTYTVIPVQQTTRTDSSAVKRSYIHLTFEYPVYPELLQLQVTAPDLYLRNGHVILGKAAEAPQRKRRRKKDARQPVTESFILSSGKPATIELPKQQVQELTVVIENEDNLPLSMSDIKVLQLNRYLVANLAAGEKYTLRFGSKDATAPAYDLPFFRGSIPTDLPILIATNITAVEEHHQAKGATSKVLLWAAIGVVVAGLGYMTVRLLNEMNRERSQRQ</sequence>
<evidence type="ECO:0000256" key="1">
    <source>
        <dbReference type="SAM" id="Phobius"/>
    </source>
</evidence>
<reference evidence="3" key="1">
    <citation type="submission" date="2017-05" db="EMBL/GenBank/DDBJ databases">
        <authorList>
            <person name="Ray J."/>
            <person name="Price M."/>
            <person name="Deutschbauer A."/>
        </authorList>
    </citation>
    <scope>NUCLEOTIDE SEQUENCE [LARGE SCALE GENOMIC DNA]</scope>
    <source>
        <strain evidence="3">DSM 19842</strain>
    </source>
</reference>
<dbReference type="Pfam" id="PF13163">
    <property type="entry name" value="DUF3999"/>
    <property type="match status" value="1"/>
</dbReference>
<evidence type="ECO:0000313" key="3">
    <source>
        <dbReference type="Proteomes" id="UP000266292"/>
    </source>
</evidence>
<dbReference type="EMBL" id="CP021235">
    <property type="protein sequence ID" value="ARS36514.1"/>
    <property type="molecule type" value="Genomic_DNA"/>
</dbReference>
<dbReference type="STRING" id="709015.GCA_000472485_02908"/>
<proteinExistence type="predicted"/>
<keyword evidence="1" id="KW-0472">Membrane</keyword>
<keyword evidence="1" id="KW-0812">Transmembrane</keyword>
<dbReference type="Proteomes" id="UP000266292">
    <property type="component" value="Chromosome"/>
</dbReference>
<keyword evidence="3" id="KW-1185">Reference proteome</keyword>
<feature type="transmembrane region" description="Helical" evidence="1">
    <location>
        <begin position="388"/>
        <end position="409"/>
    </location>
</feature>
<protein>
    <recommendedName>
        <fullName evidence="4">DUF3999 domain-containing protein</fullName>
    </recommendedName>
</protein>